<evidence type="ECO:0000313" key="5">
    <source>
        <dbReference type="EMBL" id="CAA2992126.1"/>
    </source>
</evidence>
<dbReference type="SUPFAM" id="SSF54001">
    <property type="entry name" value="Cysteine proteinases"/>
    <property type="match status" value="1"/>
</dbReference>
<keyword evidence="3" id="KW-0378">Hydrolase</keyword>
<dbReference type="GO" id="GO:0008234">
    <property type="term" value="F:cysteine-type peptidase activity"/>
    <property type="evidence" value="ECO:0007669"/>
    <property type="project" value="InterPro"/>
</dbReference>
<evidence type="ECO:0000256" key="3">
    <source>
        <dbReference type="ARBA" id="ARBA00022801"/>
    </source>
</evidence>
<accession>A0A8S0SKK5</accession>
<dbReference type="OrthoDB" id="693742at2759"/>
<evidence type="ECO:0000313" key="6">
    <source>
        <dbReference type="Proteomes" id="UP000594638"/>
    </source>
</evidence>
<feature type="domain" description="Ubiquitin-like protease family profile" evidence="4">
    <location>
        <begin position="129"/>
        <end position="255"/>
    </location>
</feature>
<dbReference type="Gramene" id="OE9A110446T1">
    <property type="protein sequence ID" value="OE9A110446C1"/>
    <property type="gene ID" value="OE9A110446"/>
</dbReference>
<dbReference type="InterPro" id="IPR003653">
    <property type="entry name" value="Peptidase_C48_C"/>
</dbReference>
<gene>
    <name evidence="5" type="ORF">OLEA9_A110446</name>
</gene>
<comment type="caution">
    <text evidence="5">The sequence shown here is derived from an EMBL/GenBank/DDBJ whole genome shotgun (WGS) entry which is preliminary data.</text>
</comment>
<organism evidence="5 6">
    <name type="scientific">Olea europaea subsp. europaea</name>
    <dbReference type="NCBI Taxonomy" id="158383"/>
    <lineage>
        <taxon>Eukaryota</taxon>
        <taxon>Viridiplantae</taxon>
        <taxon>Streptophyta</taxon>
        <taxon>Embryophyta</taxon>
        <taxon>Tracheophyta</taxon>
        <taxon>Spermatophyta</taxon>
        <taxon>Magnoliopsida</taxon>
        <taxon>eudicotyledons</taxon>
        <taxon>Gunneridae</taxon>
        <taxon>Pentapetalae</taxon>
        <taxon>asterids</taxon>
        <taxon>lamiids</taxon>
        <taxon>Lamiales</taxon>
        <taxon>Oleaceae</taxon>
        <taxon>Oleeae</taxon>
        <taxon>Olea</taxon>
    </lineage>
</organism>
<comment type="similarity">
    <text evidence="1">Belongs to the peptidase C48 family.</text>
</comment>
<dbReference type="Pfam" id="PF02902">
    <property type="entry name" value="Peptidase_C48"/>
    <property type="match status" value="1"/>
</dbReference>
<dbReference type="EMBL" id="CACTIH010005431">
    <property type="protein sequence ID" value="CAA2992126.1"/>
    <property type="molecule type" value="Genomic_DNA"/>
</dbReference>
<dbReference type="GO" id="GO:0006508">
    <property type="term" value="P:proteolysis"/>
    <property type="evidence" value="ECO:0007669"/>
    <property type="project" value="UniProtKB-KW"/>
</dbReference>
<dbReference type="Gene3D" id="3.40.395.10">
    <property type="entry name" value="Adenoviral Proteinase, Chain A"/>
    <property type="match status" value="1"/>
</dbReference>
<evidence type="ECO:0000256" key="1">
    <source>
        <dbReference type="ARBA" id="ARBA00005234"/>
    </source>
</evidence>
<evidence type="ECO:0000256" key="2">
    <source>
        <dbReference type="ARBA" id="ARBA00022670"/>
    </source>
</evidence>
<name>A0A8S0SKK5_OLEEU</name>
<dbReference type="InterPro" id="IPR038765">
    <property type="entry name" value="Papain-like_cys_pep_sf"/>
</dbReference>
<keyword evidence="2 5" id="KW-0645">Protease</keyword>
<sequence length="266" mass="30614">MISSSMDEILRRFNDRKGCLVNQYEDTEAVIVGCEESHAVKGRSTRDHQLLNRLLNYQFSGFQDLRGYCGLHLLPGKERKKFNEHDDQIKPTFSIGLYAVSHKTWFHQLIDAETSLSGSVARFGKVKFRATTMDYWFQNKIKDIFPTFQKDPQVLLSESSLIKAATGHLISLSTSWAYVDYVFMPLLPTNKAHWMLGLVEFRSHTLMLFNSAGKTYRDWKVLEGIESYVKVLPALMKPLEISKKDPDYNESECKQMKVTIDSSLPQ</sequence>
<reference evidence="5 6" key="1">
    <citation type="submission" date="2019-12" db="EMBL/GenBank/DDBJ databases">
        <authorList>
            <person name="Alioto T."/>
            <person name="Alioto T."/>
            <person name="Gomez Garrido J."/>
        </authorList>
    </citation>
    <scope>NUCLEOTIDE SEQUENCE [LARGE SCALE GENOMIC DNA]</scope>
</reference>
<evidence type="ECO:0000259" key="4">
    <source>
        <dbReference type="Pfam" id="PF02902"/>
    </source>
</evidence>
<protein>
    <submittedName>
        <fullName evidence="5">Sentrin-specific protease 1-like</fullName>
    </submittedName>
</protein>
<dbReference type="AlphaFoldDB" id="A0A8S0SKK5"/>
<proteinExistence type="inferred from homology"/>
<keyword evidence="6" id="KW-1185">Reference proteome</keyword>
<dbReference type="Proteomes" id="UP000594638">
    <property type="component" value="Unassembled WGS sequence"/>
</dbReference>